<comment type="caution">
    <text evidence="1">The sequence shown here is derived from an EMBL/GenBank/DDBJ whole genome shotgun (WGS) entry which is preliminary data.</text>
</comment>
<dbReference type="AlphaFoldDB" id="A0A9D1RHA8"/>
<organism evidence="1 2">
    <name type="scientific">Candidatus Eubacterium faecipullorum</name>
    <dbReference type="NCBI Taxonomy" id="2838571"/>
    <lineage>
        <taxon>Bacteria</taxon>
        <taxon>Bacillati</taxon>
        <taxon>Bacillota</taxon>
        <taxon>Clostridia</taxon>
        <taxon>Eubacteriales</taxon>
        <taxon>Eubacteriaceae</taxon>
        <taxon>Eubacterium</taxon>
    </lineage>
</organism>
<gene>
    <name evidence="1" type="ORF">IAA48_09005</name>
</gene>
<reference evidence="1" key="1">
    <citation type="journal article" date="2021" name="PeerJ">
        <title>Extensive microbial diversity within the chicken gut microbiome revealed by metagenomics and culture.</title>
        <authorList>
            <person name="Gilroy R."/>
            <person name="Ravi A."/>
            <person name="Getino M."/>
            <person name="Pursley I."/>
            <person name="Horton D.L."/>
            <person name="Alikhan N.F."/>
            <person name="Baker D."/>
            <person name="Gharbi K."/>
            <person name="Hall N."/>
            <person name="Watson M."/>
            <person name="Adriaenssens E.M."/>
            <person name="Foster-Nyarko E."/>
            <person name="Jarju S."/>
            <person name="Secka A."/>
            <person name="Antonio M."/>
            <person name="Oren A."/>
            <person name="Chaudhuri R.R."/>
            <person name="La Ragione R."/>
            <person name="Hildebrand F."/>
            <person name="Pallen M.J."/>
        </authorList>
    </citation>
    <scope>NUCLEOTIDE SEQUENCE</scope>
    <source>
        <strain evidence="1">421</strain>
    </source>
</reference>
<evidence type="ECO:0000313" key="1">
    <source>
        <dbReference type="EMBL" id="HIW86617.1"/>
    </source>
</evidence>
<accession>A0A9D1RHA8</accession>
<protein>
    <submittedName>
        <fullName evidence="1">Uncharacterized protein</fullName>
    </submittedName>
</protein>
<reference evidence="1" key="2">
    <citation type="submission" date="2021-04" db="EMBL/GenBank/DDBJ databases">
        <authorList>
            <person name="Gilroy R."/>
        </authorList>
    </citation>
    <scope>NUCLEOTIDE SEQUENCE</scope>
    <source>
        <strain evidence="1">421</strain>
    </source>
</reference>
<sequence length="99" mass="10470">RPKDQSKVTGAPTYKVGNTYTLQTNVKVRTGAGTNYAQKSVSQLTADGKKNATAKSGGAVLKKGTKVTAKAVKTVSGDIWLQIPSGWVAAYYDGDTYIK</sequence>
<proteinExistence type="predicted"/>
<dbReference type="Proteomes" id="UP000824205">
    <property type="component" value="Unassembled WGS sequence"/>
</dbReference>
<feature type="non-terminal residue" evidence="1">
    <location>
        <position position="1"/>
    </location>
</feature>
<dbReference type="EMBL" id="DXGE01000036">
    <property type="protein sequence ID" value="HIW86617.1"/>
    <property type="molecule type" value="Genomic_DNA"/>
</dbReference>
<name>A0A9D1RHA8_9FIRM</name>
<evidence type="ECO:0000313" key="2">
    <source>
        <dbReference type="Proteomes" id="UP000824205"/>
    </source>
</evidence>